<dbReference type="Gene3D" id="2.40.160.20">
    <property type="match status" value="1"/>
</dbReference>
<dbReference type="SUPFAM" id="SSF56925">
    <property type="entry name" value="OMPA-like"/>
    <property type="match status" value="1"/>
</dbReference>
<evidence type="ECO:0000256" key="1">
    <source>
        <dbReference type="ARBA" id="ARBA00022729"/>
    </source>
</evidence>
<dbReference type="AlphaFoldDB" id="A0A5D4XRM8"/>
<evidence type="ECO:0000256" key="2">
    <source>
        <dbReference type="SAM" id="SignalP"/>
    </source>
</evidence>
<dbReference type="InterPro" id="IPR011250">
    <property type="entry name" value="OMP/PagP_B-barrel"/>
</dbReference>
<evidence type="ECO:0000259" key="3">
    <source>
        <dbReference type="Pfam" id="PF13505"/>
    </source>
</evidence>
<reference evidence="4 5" key="1">
    <citation type="submission" date="2019-08" db="EMBL/GenBank/DDBJ databases">
        <title>Luteimonas viscosus sp. nov., isolated from soil of a sunflower field.</title>
        <authorList>
            <person name="Jianli Z."/>
            <person name="Ying Z."/>
        </authorList>
    </citation>
    <scope>NUCLEOTIDE SEQUENCE [LARGE SCALE GENOMIC DNA]</scope>
    <source>
        <strain evidence="4 5">XBU10</strain>
    </source>
</reference>
<feature type="chain" id="PRO_5022959122" evidence="2">
    <location>
        <begin position="24"/>
        <end position="175"/>
    </location>
</feature>
<organism evidence="4 5">
    <name type="scientific">Luteimonas viscosa</name>
    <dbReference type="NCBI Taxonomy" id="1132694"/>
    <lineage>
        <taxon>Bacteria</taxon>
        <taxon>Pseudomonadati</taxon>
        <taxon>Pseudomonadota</taxon>
        <taxon>Gammaproteobacteria</taxon>
        <taxon>Lysobacterales</taxon>
        <taxon>Lysobacteraceae</taxon>
        <taxon>Luteimonas</taxon>
    </lineage>
</organism>
<keyword evidence="5" id="KW-1185">Reference proteome</keyword>
<evidence type="ECO:0000313" key="4">
    <source>
        <dbReference type="EMBL" id="TYT26421.1"/>
    </source>
</evidence>
<protein>
    <submittedName>
        <fullName evidence="4">Porin family protein</fullName>
    </submittedName>
</protein>
<feature type="signal peptide" evidence="2">
    <location>
        <begin position="1"/>
        <end position="23"/>
    </location>
</feature>
<feature type="domain" description="Outer membrane protein beta-barrel" evidence="3">
    <location>
        <begin position="9"/>
        <end position="175"/>
    </location>
</feature>
<dbReference type="RefSeq" id="WP_149102972.1">
    <property type="nucleotide sequence ID" value="NZ_VTFT01000001.1"/>
</dbReference>
<dbReference type="EMBL" id="VTFT01000001">
    <property type="protein sequence ID" value="TYT26421.1"/>
    <property type="molecule type" value="Genomic_DNA"/>
</dbReference>
<evidence type="ECO:0000313" key="5">
    <source>
        <dbReference type="Proteomes" id="UP000324973"/>
    </source>
</evidence>
<name>A0A5D4XRM8_9GAMM</name>
<dbReference type="Proteomes" id="UP000324973">
    <property type="component" value="Unassembled WGS sequence"/>
</dbReference>
<keyword evidence="1 2" id="KW-0732">Signal</keyword>
<dbReference type="Pfam" id="PF13505">
    <property type="entry name" value="OMP_b-brl"/>
    <property type="match status" value="1"/>
</dbReference>
<sequence>MRSKLLTTTVAAVLLAGASVAQAQDSGFYAGAGAGQALVDERAYDDEDTAFSVFGGYQFHRNFALEAGYTDFGQLSPGAAGADLELASAYFTAVGILPFTENFSGYVKGGMQRWELDTPIPGLTGTGDDDGRDPVYGVGLQYRFNDLVSLRGEYTRTEVEDLDVDAAQVQARFDF</sequence>
<proteinExistence type="predicted"/>
<dbReference type="OrthoDB" id="5735897at2"/>
<gene>
    <name evidence="4" type="ORF">FZO89_09215</name>
</gene>
<dbReference type="InterPro" id="IPR027385">
    <property type="entry name" value="Beta-barrel_OMP"/>
</dbReference>
<comment type="caution">
    <text evidence="4">The sequence shown here is derived from an EMBL/GenBank/DDBJ whole genome shotgun (WGS) entry which is preliminary data.</text>
</comment>
<accession>A0A5D4XRM8</accession>